<dbReference type="InterPro" id="IPR001356">
    <property type="entry name" value="HD"/>
</dbReference>
<keyword evidence="8" id="KW-1185">Reference proteome</keyword>
<comment type="subcellular location">
    <subcellularLocation>
        <location evidence="4">Nucleus</location>
    </subcellularLocation>
</comment>
<evidence type="ECO:0000313" key="8">
    <source>
        <dbReference type="Proteomes" id="UP000799537"/>
    </source>
</evidence>
<evidence type="ECO:0000256" key="4">
    <source>
        <dbReference type="PROSITE-ProRule" id="PRU00108"/>
    </source>
</evidence>
<dbReference type="GO" id="GO:0005634">
    <property type="term" value="C:nucleus"/>
    <property type="evidence" value="ECO:0007669"/>
    <property type="project" value="UniProtKB-SubCell"/>
</dbReference>
<dbReference type="Pfam" id="PF05920">
    <property type="entry name" value="Homeobox_KN"/>
    <property type="match status" value="1"/>
</dbReference>
<dbReference type="GeneID" id="54560749"/>
<feature type="region of interest" description="Disordered" evidence="5">
    <location>
        <begin position="216"/>
        <end position="301"/>
    </location>
</feature>
<evidence type="ECO:0000256" key="5">
    <source>
        <dbReference type="SAM" id="MobiDB-lite"/>
    </source>
</evidence>
<keyword evidence="2 4" id="KW-0371">Homeobox</keyword>
<feature type="region of interest" description="Disordered" evidence="5">
    <location>
        <begin position="1"/>
        <end position="172"/>
    </location>
</feature>
<dbReference type="EMBL" id="ML993603">
    <property type="protein sequence ID" value="KAF2164569.1"/>
    <property type="molecule type" value="Genomic_DNA"/>
</dbReference>
<dbReference type="RefSeq" id="XP_033665458.1">
    <property type="nucleotide sequence ID" value="XM_033807477.1"/>
</dbReference>
<dbReference type="SMART" id="SM00389">
    <property type="entry name" value="HOX"/>
    <property type="match status" value="1"/>
</dbReference>
<evidence type="ECO:0000313" key="7">
    <source>
        <dbReference type="EMBL" id="KAF2164569.1"/>
    </source>
</evidence>
<feature type="domain" description="Homeobox" evidence="6">
    <location>
        <begin position="372"/>
        <end position="435"/>
    </location>
</feature>
<reference evidence="7" key="1">
    <citation type="journal article" date="2020" name="Stud. Mycol.">
        <title>101 Dothideomycetes genomes: a test case for predicting lifestyles and emergence of pathogens.</title>
        <authorList>
            <person name="Haridas S."/>
            <person name="Albert R."/>
            <person name="Binder M."/>
            <person name="Bloem J."/>
            <person name="Labutti K."/>
            <person name="Salamov A."/>
            <person name="Andreopoulos B."/>
            <person name="Baker S."/>
            <person name="Barry K."/>
            <person name="Bills G."/>
            <person name="Bluhm B."/>
            <person name="Cannon C."/>
            <person name="Castanera R."/>
            <person name="Culley D."/>
            <person name="Daum C."/>
            <person name="Ezra D."/>
            <person name="Gonzalez J."/>
            <person name="Henrissat B."/>
            <person name="Kuo A."/>
            <person name="Liang C."/>
            <person name="Lipzen A."/>
            <person name="Lutzoni F."/>
            <person name="Magnuson J."/>
            <person name="Mondo S."/>
            <person name="Nolan M."/>
            <person name="Ohm R."/>
            <person name="Pangilinan J."/>
            <person name="Park H.-J."/>
            <person name="Ramirez L."/>
            <person name="Alfaro M."/>
            <person name="Sun H."/>
            <person name="Tritt A."/>
            <person name="Yoshinaga Y."/>
            <person name="Zwiers L.-H."/>
            <person name="Turgeon B."/>
            <person name="Goodwin S."/>
            <person name="Spatafora J."/>
            <person name="Crous P."/>
            <person name="Grigoriev I."/>
        </authorList>
    </citation>
    <scope>NUCLEOTIDE SEQUENCE</scope>
    <source>
        <strain evidence="7">ATCC 36951</strain>
    </source>
</reference>
<dbReference type="GO" id="GO:0003677">
    <property type="term" value="F:DNA binding"/>
    <property type="evidence" value="ECO:0007669"/>
    <property type="project" value="UniProtKB-UniRule"/>
</dbReference>
<organism evidence="7 8">
    <name type="scientific">Zasmidium cellare ATCC 36951</name>
    <dbReference type="NCBI Taxonomy" id="1080233"/>
    <lineage>
        <taxon>Eukaryota</taxon>
        <taxon>Fungi</taxon>
        <taxon>Dikarya</taxon>
        <taxon>Ascomycota</taxon>
        <taxon>Pezizomycotina</taxon>
        <taxon>Dothideomycetes</taxon>
        <taxon>Dothideomycetidae</taxon>
        <taxon>Mycosphaerellales</taxon>
        <taxon>Mycosphaerellaceae</taxon>
        <taxon>Zasmidium</taxon>
    </lineage>
</organism>
<evidence type="ECO:0000256" key="2">
    <source>
        <dbReference type="ARBA" id="ARBA00023155"/>
    </source>
</evidence>
<dbReference type="Gene3D" id="1.10.10.60">
    <property type="entry name" value="Homeodomain-like"/>
    <property type="match status" value="1"/>
</dbReference>
<evidence type="ECO:0000256" key="3">
    <source>
        <dbReference type="ARBA" id="ARBA00023242"/>
    </source>
</evidence>
<name>A0A6A6CFX8_ZASCE</name>
<keyword evidence="1 4" id="KW-0238">DNA-binding</keyword>
<feature type="DNA-binding region" description="Homeobox" evidence="4">
    <location>
        <begin position="374"/>
        <end position="436"/>
    </location>
</feature>
<protein>
    <recommendedName>
        <fullName evidence="6">Homeobox domain-containing protein</fullName>
    </recommendedName>
</protein>
<dbReference type="InterPro" id="IPR008422">
    <property type="entry name" value="KN_HD"/>
</dbReference>
<accession>A0A6A6CFX8</accession>
<dbReference type="PROSITE" id="PS50071">
    <property type="entry name" value="HOMEOBOX_2"/>
    <property type="match status" value="1"/>
</dbReference>
<dbReference type="GO" id="GO:0006355">
    <property type="term" value="P:regulation of DNA-templated transcription"/>
    <property type="evidence" value="ECO:0007669"/>
    <property type="project" value="InterPro"/>
</dbReference>
<dbReference type="AlphaFoldDB" id="A0A6A6CFX8"/>
<evidence type="ECO:0000256" key="1">
    <source>
        <dbReference type="ARBA" id="ARBA00023125"/>
    </source>
</evidence>
<dbReference type="CDD" id="cd00086">
    <property type="entry name" value="homeodomain"/>
    <property type="match status" value="1"/>
</dbReference>
<sequence>MESLSLNERHPYHRYSGHHHSKDRRHRSPRLPTPEDSRSSNDTIDGQSPREAAPPVCDYSRAGMNDNNASLAIPSSGGHYRRDSGNANAPHSPPYRLTDEQKPSLPPLKTVLGDNISSPPRTPSPHESAIQPSPREPSYNALTYKPPALYPNKKQRTEPALHSAPAYLGGSGFKSSFPPSATLEPRPYSSSLRPQVQFLPISAPVTRVSTRWPSDVATSPPWRSQYPTHAQQASSSIDAPASHYQTPEQTPTSSMVEPSFPRTNAFPGPAQDPFAREMRESFARSGHQRRGSTSNYSLYPSRPYEREAPRAMSYQQGARHSLPVRGVYADAHESPRYGRPDELTRPMNGYGQPPYQGNMPAFFMPSHYEYQHGKARKRSNLPKQSTEIMKNWFDRNITNPYPSEEQKAMFSNATGISMTQVSNWFINHRRRCPELRDKRDKGRMRDVDV</sequence>
<dbReference type="SUPFAM" id="SSF46689">
    <property type="entry name" value="Homeodomain-like"/>
    <property type="match status" value="1"/>
</dbReference>
<dbReference type="PANTHER" id="PTHR11850">
    <property type="entry name" value="HOMEOBOX PROTEIN TRANSCRIPTION FACTORS"/>
    <property type="match status" value="1"/>
</dbReference>
<keyword evidence="3 4" id="KW-0539">Nucleus</keyword>
<feature type="compositionally biased region" description="Basic residues" evidence="5">
    <location>
        <begin position="11"/>
        <end position="29"/>
    </location>
</feature>
<dbReference type="OrthoDB" id="10056939at2759"/>
<dbReference type="InterPro" id="IPR050224">
    <property type="entry name" value="TALE_homeobox"/>
</dbReference>
<dbReference type="Proteomes" id="UP000799537">
    <property type="component" value="Unassembled WGS sequence"/>
</dbReference>
<gene>
    <name evidence="7" type="ORF">M409DRAFT_24966</name>
</gene>
<dbReference type="InterPro" id="IPR009057">
    <property type="entry name" value="Homeodomain-like_sf"/>
</dbReference>
<feature type="compositionally biased region" description="Polar residues" evidence="5">
    <location>
        <begin position="221"/>
        <end position="256"/>
    </location>
</feature>
<proteinExistence type="predicted"/>
<evidence type="ECO:0000259" key="6">
    <source>
        <dbReference type="PROSITE" id="PS50071"/>
    </source>
</evidence>